<organism evidence="3 4">
    <name type="scientific">Candidatus Buchananbacteria bacterium RIFCSPHIGHO2_01_FULL_39_8</name>
    <dbReference type="NCBI Taxonomy" id="1797533"/>
    <lineage>
        <taxon>Bacteria</taxon>
        <taxon>Candidatus Buchananiibacteriota</taxon>
    </lineage>
</organism>
<feature type="domain" description="NAD-dependent epimerase/dehydratase" evidence="2">
    <location>
        <begin position="4"/>
        <end position="236"/>
    </location>
</feature>
<dbReference type="InterPro" id="IPR036291">
    <property type="entry name" value="NAD(P)-bd_dom_sf"/>
</dbReference>
<sequence>MSKILVTGGAGFIGSNLVDALIDQGQEVLVVDNLSTGNKANLNSKAKFFELDIQDKKLAEIFEKEKPEIVFHAAAQIDVRKSVEDPIWDASQNILGSINLFENCKQFKVKKIIFSSTGGAIYGDTDKIPTTEKQPELPISPYGIAKLAIEKYLNYYYRVFSLPYIALRYSNVYGPRQNSKGEAGVVAIFCDKLLAGQAPIINGDGKQTRDYVYVGDVVRANLLALESSQIGVYNIGTSIETDVNQLVSSIKENIKADVEFSHGPAKAGEQQKSCIDFARAKKELGWQPEVTLEEGIKKTVDWFKKI</sequence>
<dbReference type="STRING" id="1797533.A2731_01310"/>
<dbReference type="AlphaFoldDB" id="A0A1G1XY61"/>
<dbReference type="Pfam" id="PF01370">
    <property type="entry name" value="Epimerase"/>
    <property type="match status" value="1"/>
</dbReference>
<evidence type="ECO:0000256" key="1">
    <source>
        <dbReference type="ARBA" id="ARBA00007637"/>
    </source>
</evidence>
<dbReference type="InterPro" id="IPR001509">
    <property type="entry name" value="Epimerase_deHydtase"/>
</dbReference>
<evidence type="ECO:0000313" key="3">
    <source>
        <dbReference type="EMBL" id="OGY44952.1"/>
    </source>
</evidence>
<proteinExistence type="inferred from homology"/>
<dbReference type="Proteomes" id="UP000176241">
    <property type="component" value="Unassembled WGS sequence"/>
</dbReference>
<comment type="caution">
    <text evidence="3">The sequence shown here is derived from an EMBL/GenBank/DDBJ whole genome shotgun (WGS) entry which is preliminary data.</text>
</comment>
<gene>
    <name evidence="3" type="ORF">A2731_01310</name>
</gene>
<evidence type="ECO:0000313" key="4">
    <source>
        <dbReference type="Proteomes" id="UP000176241"/>
    </source>
</evidence>
<dbReference type="CDD" id="cd05256">
    <property type="entry name" value="UDP_AE_SDR_e"/>
    <property type="match status" value="1"/>
</dbReference>
<dbReference type="Gene3D" id="3.40.50.720">
    <property type="entry name" value="NAD(P)-binding Rossmann-like Domain"/>
    <property type="match status" value="1"/>
</dbReference>
<protein>
    <submittedName>
        <fullName evidence="3">UDP-glucose 4-epimerase</fullName>
    </submittedName>
</protein>
<comment type="similarity">
    <text evidence="1">Belongs to the NAD(P)-dependent epimerase/dehydratase family.</text>
</comment>
<name>A0A1G1XY61_9BACT</name>
<reference evidence="3 4" key="1">
    <citation type="journal article" date="2016" name="Nat. Commun.">
        <title>Thousands of microbial genomes shed light on interconnected biogeochemical processes in an aquifer system.</title>
        <authorList>
            <person name="Anantharaman K."/>
            <person name="Brown C.T."/>
            <person name="Hug L.A."/>
            <person name="Sharon I."/>
            <person name="Castelle C.J."/>
            <person name="Probst A.J."/>
            <person name="Thomas B.C."/>
            <person name="Singh A."/>
            <person name="Wilkins M.J."/>
            <person name="Karaoz U."/>
            <person name="Brodie E.L."/>
            <person name="Williams K.H."/>
            <person name="Hubbard S.S."/>
            <person name="Banfield J.F."/>
        </authorList>
    </citation>
    <scope>NUCLEOTIDE SEQUENCE [LARGE SCALE GENOMIC DNA]</scope>
</reference>
<dbReference type="EMBL" id="MHIC01000021">
    <property type="protein sequence ID" value="OGY44952.1"/>
    <property type="molecule type" value="Genomic_DNA"/>
</dbReference>
<accession>A0A1G1XY61</accession>
<dbReference type="Gene3D" id="3.90.25.10">
    <property type="entry name" value="UDP-galactose 4-epimerase, domain 1"/>
    <property type="match status" value="1"/>
</dbReference>
<dbReference type="PANTHER" id="PTHR43000">
    <property type="entry name" value="DTDP-D-GLUCOSE 4,6-DEHYDRATASE-RELATED"/>
    <property type="match status" value="1"/>
</dbReference>
<dbReference type="SUPFAM" id="SSF51735">
    <property type="entry name" value="NAD(P)-binding Rossmann-fold domains"/>
    <property type="match status" value="1"/>
</dbReference>
<evidence type="ECO:0000259" key="2">
    <source>
        <dbReference type="Pfam" id="PF01370"/>
    </source>
</evidence>